<dbReference type="EMBL" id="QBLH01000303">
    <property type="protein sequence ID" value="TGZ56665.1"/>
    <property type="molecule type" value="Genomic_DNA"/>
</dbReference>
<evidence type="ECO:0000313" key="5">
    <source>
        <dbReference type="Proteomes" id="UP000310200"/>
    </source>
</evidence>
<organism evidence="4 5">
    <name type="scientific">Temnothorax longispinosus</name>
    <dbReference type="NCBI Taxonomy" id="300112"/>
    <lineage>
        <taxon>Eukaryota</taxon>
        <taxon>Metazoa</taxon>
        <taxon>Ecdysozoa</taxon>
        <taxon>Arthropoda</taxon>
        <taxon>Hexapoda</taxon>
        <taxon>Insecta</taxon>
        <taxon>Pterygota</taxon>
        <taxon>Neoptera</taxon>
        <taxon>Endopterygota</taxon>
        <taxon>Hymenoptera</taxon>
        <taxon>Apocrita</taxon>
        <taxon>Aculeata</taxon>
        <taxon>Formicoidea</taxon>
        <taxon>Formicidae</taxon>
        <taxon>Myrmicinae</taxon>
        <taxon>Temnothorax</taxon>
    </lineage>
</organism>
<feature type="region of interest" description="Disordered" evidence="2">
    <location>
        <begin position="1"/>
        <end position="25"/>
    </location>
</feature>
<dbReference type="SUPFAM" id="SSF48371">
    <property type="entry name" value="ARM repeat"/>
    <property type="match status" value="1"/>
</dbReference>
<feature type="domain" description="SYO1-like TPR repeats" evidence="3">
    <location>
        <begin position="377"/>
        <end position="640"/>
    </location>
</feature>
<dbReference type="GO" id="GO:0051082">
    <property type="term" value="F:unfolded protein binding"/>
    <property type="evidence" value="ECO:0007669"/>
    <property type="project" value="TreeGrafter"/>
</dbReference>
<dbReference type="Proteomes" id="UP000310200">
    <property type="component" value="Unassembled WGS sequence"/>
</dbReference>
<feature type="compositionally biased region" description="Basic residues" evidence="2">
    <location>
        <begin position="1"/>
        <end position="12"/>
    </location>
</feature>
<dbReference type="InterPro" id="IPR052616">
    <property type="entry name" value="SYO1-like"/>
</dbReference>
<dbReference type="InterPro" id="IPR011989">
    <property type="entry name" value="ARM-like"/>
</dbReference>
<reference evidence="4 5" key="1">
    <citation type="journal article" date="2019" name="Philos. Trans. R. Soc. Lond., B, Biol. Sci.">
        <title>Ant behaviour and brain gene expression of defending hosts depend on the ecological success of the intruding social parasite.</title>
        <authorList>
            <person name="Kaur R."/>
            <person name="Stoldt M."/>
            <person name="Jongepier E."/>
            <person name="Feldmeyer B."/>
            <person name="Menzel F."/>
            <person name="Bornberg-Bauer E."/>
            <person name="Foitzik S."/>
        </authorList>
    </citation>
    <scope>NUCLEOTIDE SEQUENCE [LARGE SCALE GENOMIC DNA]</scope>
    <source>
        <tissue evidence="4">Whole body</tissue>
    </source>
</reference>
<evidence type="ECO:0000259" key="3">
    <source>
        <dbReference type="Pfam" id="PF25567"/>
    </source>
</evidence>
<comment type="caution">
    <text evidence="4">The sequence shown here is derived from an EMBL/GenBank/DDBJ whole genome shotgun (WGS) entry which is preliminary data.</text>
</comment>
<protein>
    <submittedName>
        <fullName evidence="4">HEAT repeat-containing protein 3</fullName>
    </submittedName>
</protein>
<dbReference type="InterPro" id="IPR016024">
    <property type="entry name" value="ARM-type_fold"/>
</dbReference>
<proteinExistence type="inferred from homology"/>
<evidence type="ECO:0000313" key="4">
    <source>
        <dbReference type="EMBL" id="TGZ56665.1"/>
    </source>
</evidence>
<keyword evidence="5" id="KW-1185">Reference proteome</keyword>
<dbReference type="InterPro" id="IPR057990">
    <property type="entry name" value="TPR_SYO1"/>
</dbReference>
<dbReference type="PANTHER" id="PTHR13347">
    <property type="entry name" value="HEAT REPEAT-CONTAINING PROTEIN 3"/>
    <property type="match status" value="1"/>
</dbReference>
<name>A0A4S2L1U2_9HYME</name>
<dbReference type="GO" id="GO:0042273">
    <property type="term" value="P:ribosomal large subunit biogenesis"/>
    <property type="evidence" value="ECO:0007669"/>
    <property type="project" value="TreeGrafter"/>
</dbReference>
<dbReference type="PANTHER" id="PTHR13347:SF1">
    <property type="entry name" value="HEAT REPEAT-CONTAINING PROTEIN 3"/>
    <property type="match status" value="1"/>
</dbReference>
<evidence type="ECO:0000256" key="2">
    <source>
        <dbReference type="SAM" id="MobiDB-lite"/>
    </source>
</evidence>
<dbReference type="AlphaFoldDB" id="A0A4S2L1U2"/>
<sequence>MGKQKRQRRKPHKENPTGLPSVQELELKEELTEGDREKILQDVYDDVSSDKIQSCNIEEKLSALQILASMSCDSSMATQIAKDGIAKIIGPLLMDHNAAIRTNTAHTLREIAENGREQACNDLIKDDIITPLTAVLRQYYSDWKPKEAGAGDEKVTFVEAVSLLWTLCANNESAIKRANEEDLAALLLKFLDIDIYGTEIVTVVTRAMICLSDENVAAINTIKQSESVLFTLLDFKVDDAKTAFKILVLKTCVADVLINISTYTDTNRTDVFRKVLLVLSDVLGIDHRQILSCLTSILPHECNASSSDKRKKVQENRKMLEMQEQALQIFANLCFEYQDTARDSDTADSEPMEIESECLGADSTTEDLKMMSTFPVELVEVMNACNLVDKIWDKTKFVVKNSQEILAQTEEGRATLKQFYDIQGAAYLCINNLLPNIEVDAFGGVAILHRKWMEIIEEFQDITREDVFKRVELAEAGTAAMRAILQRLVQVQVTDVDLNHLPTSCNAIQAMLNGLDSCISTTVRVNLIRILCHLVQLLNNKDPKNYEMIKFVSTFLLDSSKTETRVWVLAESIDAIMDIFTEDEIDHIAVDIKLVPKLLSIMPHFKNKMREQKKHLQDGTLVVATVNANLMRFIKYKQKRLGRVKQK</sequence>
<comment type="similarity">
    <text evidence="1">Belongs to the nuclear import and ribosome assembly adapter family.</text>
</comment>
<dbReference type="STRING" id="300112.A0A4S2L1U2"/>
<dbReference type="Gene3D" id="1.25.10.10">
    <property type="entry name" value="Leucine-rich Repeat Variant"/>
    <property type="match status" value="1"/>
</dbReference>
<dbReference type="GO" id="GO:0006606">
    <property type="term" value="P:protein import into nucleus"/>
    <property type="evidence" value="ECO:0007669"/>
    <property type="project" value="TreeGrafter"/>
</dbReference>
<evidence type="ECO:0000256" key="1">
    <source>
        <dbReference type="ARBA" id="ARBA00049983"/>
    </source>
</evidence>
<dbReference type="Pfam" id="PF25567">
    <property type="entry name" value="TPR_SYO1"/>
    <property type="match status" value="1"/>
</dbReference>
<accession>A0A4S2L1U2</accession>
<gene>
    <name evidence="4" type="ORF">DBV15_07769</name>
</gene>